<comment type="caution">
    <text evidence="1">The sequence shown here is derived from an EMBL/GenBank/DDBJ whole genome shotgun (WGS) entry which is preliminary data.</text>
</comment>
<accession>A0ABQ4UPC1</accession>
<keyword evidence="2" id="KW-1185">Reference proteome</keyword>
<evidence type="ECO:0000313" key="2">
    <source>
        <dbReference type="Proteomes" id="UP001055039"/>
    </source>
</evidence>
<dbReference type="Proteomes" id="UP001055039">
    <property type="component" value="Unassembled WGS sequence"/>
</dbReference>
<proteinExistence type="predicted"/>
<evidence type="ECO:0000313" key="1">
    <source>
        <dbReference type="EMBL" id="GJE67625.1"/>
    </source>
</evidence>
<reference evidence="1" key="2">
    <citation type="submission" date="2021-08" db="EMBL/GenBank/DDBJ databases">
        <authorList>
            <person name="Tani A."/>
            <person name="Ola A."/>
            <person name="Ogura Y."/>
            <person name="Katsura K."/>
            <person name="Hayashi T."/>
        </authorList>
    </citation>
    <scope>NUCLEOTIDE SEQUENCE</scope>
    <source>
        <strain evidence="1">NBRC 15686</strain>
    </source>
</reference>
<reference evidence="1" key="1">
    <citation type="journal article" date="2021" name="Front. Microbiol.">
        <title>Comprehensive Comparative Genomics and Phenotyping of Methylobacterium Species.</title>
        <authorList>
            <person name="Alessa O."/>
            <person name="Ogura Y."/>
            <person name="Fujitani Y."/>
            <person name="Takami H."/>
            <person name="Hayashi T."/>
            <person name="Sahin N."/>
            <person name="Tani A."/>
        </authorList>
    </citation>
    <scope>NUCLEOTIDE SEQUENCE</scope>
    <source>
        <strain evidence="1">NBRC 15686</strain>
    </source>
</reference>
<sequence>MQALQELFNAVTEREQALLRSRDKPDEQDAAFLEFMNFLELRTVALNGGLLGRYPKKILREKIIDSLAVIEGMPEWQQRFIEAKSSATAFEHLQRFARKNRKAINRVKAHMMAKAETAPEGGSGSAAG</sequence>
<organism evidence="1 2">
    <name type="scientific">Methylorubrum aminovorans</name>
    <dbReference type="NCBI Taxonomy" id="269069"/>
    <lineage>
        <taxon>Bacteria</taxon>
        <taxon>Pseudomonadati</taxon>
        <taxon>Pseudomonadota</taxon>
        <taxon>Alphaproteobacteria</taxon>
        <taxon>Hyphomicrobiales</taxon>
        <taxon>Methylobacteriaceae</taxon>
        <taxon>Methylorubrum</taxon>
    </lineage>
</organism>
<dbReference type="EMBL" id="BPRC01000030">
    <property type="protein sequence ID" value="GJE67625.1"/>
    <property type="molecule type" value="Genomic_DNA"/>
</dbReference>
<protein>
    <submittedName>
        <fullName evidence="1">Uncharacterized protein</fullName>
    </submittedName>
</protein>
<name>A0ABQ4UPC1_9HYPH</name>
<gene>
    <name evidence="1" type="ORF">LNAOJCKE_4857</name>
</gene>